<name>A0ABR6Z8E5_9BURK</name>
<evidence type="ECO:0000313" key="3">
    <source>
        <dbReference type="Proteomes" id="UP000646911"/>
    </source>
</evidence>
<evidence type="ECO:0000259" key="1">
    <source>
        <dbReference type="Pfam" id="PF07484"/>
    </source>
</evidence>
<feature type="domain" description="Phage tail collar" evidence="1">
    <location>
        <begin position="22"/>
        <end position="88"/>
    </location>
</feature>
<evidence type="ECO:0000313" key="2">
    <source>
        <dbReference type="EMBL" id="MBC3908025.1"/>
    </source>
</evidence>
<keyword evidence="3" id="KW-1185">Reference proteome</keyword>
<dbReference type="EMBL" id="JACOFX010000004">
    <property type="protein sequence ID" value="MBC3908025.1"/>
    <property type="molecule type" value="Genomic_DNA"/>
</dbReference>
<protein>
    <submittedName>
        <fullName evidence="2">Tail fiber protein</fullName>
    </submittedName>
</protein>
<dbReference type="SUPFAM" id="SSF88874">
    <property type="entry name" value="Receptor-binding domain of short tail fibre protein gp12"/>
    <property type="match status" value="1"/>
</dbReference>
<dbReference type="InterPro" id="IPR037053">
    <property type="entry name" value="Phage_tail_collar_dom_sf"/>
</dbReference>
<proteinExistence type="predicted"/>
<accession>A0ABR6Z8E5</accession>
<dbReference type="Pfam" id="PF07484">
    <property type="entry name" value="Collar"/>
    <property type="match status" value="1"/>
</dbReference>
<comment type="caution">
    <text evidence="2">The sequence shown here is derived from an EMBL/GenBank/DDBJ whole genome shotgun (WGS) entry which is preliminary data.</text>
</comment>
<sequence length="121" mass="12872">MMQHGMNSPFGMRSGFGDVPVGAVVAFAGGHSPANSNDNLPNPLEAWGWMVCDGRSLLAVHYPELYAVLGYRYGGQGEQFCIPDYRNASLPGAETAATTGGDVKGIAYIIKYTYGLVPLAR</sequence>
<dbReference type="Gene3D" id="3.90.1340.10">
    <property type="entry name" value="Phage tail collar domain"/>
    <property type="match status" value="1"/>
</dbReference>
<organism evidence="2 3">
    <name type="scientific">Undibacterium umbellatum</name>
    <dbReference type="NCBI Taxonomy" id="2762300"/>
    <lineage>
        <taxon>Bacteria</taxon>
        <taxon>Pseudomonadati</taxon>
        <taxon>Pseudomonadota</taxon>
        <taxon>Betaproteobacteria</taxon>
        <taxon>Burkholderiales</taxon>
        <taxon>Oxalobacteraceae</taxon>
        <taxon>Undibacterium</taxon>
    </lineage>
</organism>
<dbReference type="InterPro" id="IPR011083">
    <property type="entry name" value="Phage_tail_collar_dom"/>
</dbReference>
<dbReference type="Proteomes" id="UP000646911">
    <property type="component" value="Unassembled WGS sequence"/>
</dbReference>
<gene>
    <name evidence="2" type="ORF">H8L47_10640</name>
</gene>
<reference evidence="2 3" key="1">
    <citation type="submission" date="2020-08" db="EMBL/GenBank/DDBJ databases">
        <title>Novel species isolated from subtropical streams in China.</title>
        <authorList>
            <person name="Lu H."/>
        </authorList>
    </citation>
    <scope>NUCLEOTIDE SEQUENCE [LARGE SCALE GENOMIC DNA]</scope>
    <source>
        <strain evidence="2 3">NL8W</strain>
    </source>
</reference>